<dbReference type="AlphaFoldDB" id="A0A518RJL9"/>
<accession>A0A518RJL9</accession>
<proteinExistence type="predicted"/>
<dbReference type="Proteomes" id="UP000318055">
    <property type="component" value="Chromosome"/>
</dbReference>
<keyword evidence="2" id="KW-1185">Reference proteome</keyword>
<protein>
    <submittedName>
        <fullName evidence="1">DUF1176 domain-containing protein</fullName>
    </submittedName>
</protein>
<evidence type="ECO:0000313" key="1">
    <source>
        <dbReference type="EMBL" id="QDX27647.1"/>
    </source>
</evidence>
<gene>
    <name evidence="1" type="ORF">FPZ54_17635</name>
</gene>
<dbReference type="Pfam" id="PF06674">
    <property type="entry name" value="DUF1176"/>
    <property type="match status" value="1"/>
</dbReference>
<organism evidence="1 2">
    <name type="scientific">Sphingomonas suaedae</name>
    <dbReference type="NCBI Taxonomy" id="2599297"/>
    <lineage>
        <taxon>Bacteria</taxon>
        <taxon>Pseudomonadati</taxon>
        <taxon>Pseudomonadota</taxon>
        <taxon>Alphaproteobacteria</taxon>
        <taxon>Sphingomonadales</taxon>
        <taxon>Sphingomonadaceae</taxon>
        <taxon>Sphingomonas</taxon>
    </lineage>
</organism>
<name>A0A518RJL9_9SPHN</name>
<evidence type="ECO:0000313" key="2">
    <source>
        <dbReference type="Proteomes" id="UP000318055"/>
    </source>
</evidence>
<dbReference type="OrthoDB" id="330924at2"/>
<dbReference type="InterPro" id="IPR009560">
    <property type="entry name" value="DUF1176"/>
</dbReference>
<dbReference type="EMBL" id="CP042239">
    <property type="protein sequence ID" value="QDX27647.1"/>
    <property type="molecule type" value="Genomic_DNA"/>
</dbReference>
<sequence>MVAMLIPTLLALMQTAPQQGPVKTFGDWAVACDNVKRCEMTALQPEDGDWSDDGWQMSVVREAGPGGTWTVELDGDGPASGVRLQVEGVPAAGAAAVWRGTRFTGGEALAIVGAMANGKTAVVRDGAGKQLGRVSLAGSSASLRFIDAEQGRAGTVTAAVATGAKPASAVPAAPPLPVVPAVRAAGAPTTLSAAQLDQLWSQSDCAENYEDGSRPDIERHALGGGATLVLIPCGAGAYNFSSVPYVVTGGKVQVATFDSPPGWTDDGPPMLVNAGFDAKSGELASYAKGRGIGDCGSAERYVWDGTRFRLIEARAMGECRGSINWLRIWQAKAVPR</sequence>
<dbReference type="KEGG" id="ssua:FPZ54_17635"/>
<reference evidence="1 2" key="1">
    <citation type="submission" date="2019-07" db="EMBL/GenBank/DDBJ databases">
        <title>Sphingomonas alkalisoli sp. nov., isolated from rhizosphere soil of Suaedae salsa.</title>
        <authorList>
            <person name="Zhang H."/>
            <person name="Xu L."/>
            <person name="Zhang J.-X."/>
            <person name="Sun J.-Q."/>
        </authorList>
    </citation>
    <scope>NUCLEOTIDE SEQUENCE [LARGE SCALE GENOMIC DNA]</scope>
    <source>
        <strain evidence="1 2">XS-10</strain>
    </source>
</reference>